<feature type="binding site" evidence="8">
    <location>
        <position position="43"/>
    </location>
    <ligand>
        <name>ATP</name>
        <dbReference type="ChEBI" id="CHEBI:30616"/>
    </ligand>
</feature>
<keyword evidence="6 8" id="KW-0067">ATP-binding</keyword>
<comment type="caution">
    <text evidence="11">The sequence shown here is derived from an EMBL/GenBank/DDBJ whole genome shotgun (WGS) entry which is preliminary data.</text>
</comment>
<keyword evidence="1 7" id="KW-0853">WD repeat</keyword>
<evidence type="ECO:0000256" key="5">
    <source>
        <dbReference type="ARBA" id="ARBA00022777"/>
    </source>
</evidence>
<dbReference type="CDD" id="cd00200">
    <property type="entry name" value="WD40"/>
    <property type="match status" value="1"/>
</dbReference>
<dbReference type="Gene3D" id="2.130.10.10">
    <property type="entry name" value="YVTN repeat-like/Quinoprotein amine dehydrogenase"/>
    <property type="match status" value="2"/>
</dbReference>
<evidence type="ECO:0000256" key="1">
    <source>
        <dbReference type="ARBA" id="ARBA00022574"/>
    </source>
</evidence>
<dbReference type="Gene3D" id="1.10.510.10">
    <property type="entry name" value="Transferase(Phosphotransferase) domain 1"/>
    <property type="match status" value="1"/>
</dbReference>
<dbReference type="InterPro" id="IPR015943">
    <property type="entry name" value="WD40/YVTN_repeat-like_dom_sf"/>
</dbReference>
<dbReference type="PROSITE" id="PS00678">
    <property type="entry name" value="WD_REPEATS_1"/>
    <property type="match status" value="2"/>
</dbReference>
<dbReference type="Gene3D" id="3.30.200.20">
    <property type="entry name" value="Phosphorylase Kinase, domain 1"/>
    <property type="match status" value="1"/>
</dbReference>
<dbReference type="InterPro" id="IPR008271">
    <property type="entry name" value="Ser/Thr_kinase_AS"/>
</dbReference>
<dbReference type="InterPro" id="IPR001680">
    <property type="entry name" value="WD40_rpt"/>
</dbReference>
<feature type="repeat" description="WD" evidence="7">
    <location>
        <begin position="482"/>
        <end position="523"/>
    </location>
</feature>
<dbReference type="PROSITE" id="PS50011">
    <property type="entry name" value="PROTEIN_KINASE_DOM"/>
    <property type="match status" value="1"/>
</dbReference>
<evidence type="ECO:0000313" key="12">
    <source>
        <dbReference type="Proteomes" id="UP000074382"/>
    </source>
</evidence>
<dbReference type="PROSITE" id="PS00108">
    <property type="entry name" value="PROTEIN_KINASE_ST"/>
    <property type="match status" value="1"/>
</dbReference>
<dbReference type="Pfam" id="PF00400">
    <property type="entry name" value="WD40"/>
    <property type="match status" value="3"/>
</dbReference>
<reference evidence="12" key="1">
    <citation type="journal article" date="2017" name="Acta Aliment.">
        <title>Plant polysaccharide degrading enzyme system of Thermpbifida cellulosilytica TB100 revealed by de novo genome project data.</title>
        <authorList>
            <person name="Toth A."/>
            <person name="Baka E."/>
            <person name="Luzics S."/>
            <person name="Bata-Vidacs I."/>
            <person name="Nagy I."/>
            <person name="Balint B."/>
            <person name="Herceg R."/>
            <person name="Olasz F."/>
            <person name="Wilk T."/>
            <person name="Nagy T."/>
            <person name="Kriszt B."/>
            <person name="Nagy I."/>
            <person name="Kukolya J."/>
        </authorList>
    </citation>
    <scope>NUCLEOTIDE SEQUENCE [LARGE SCALE GENOMIC DNA]</scope>
    <source>
        <strain evidence="12">TB100</strain>
    </source>
</reference>
<dbReference type="SUPFAM" id="SSF69322">
    <property type="entry name" value="Tricorn protease domain 2"/>
    <property type="match status" value="1"/>
</dbReference>
<dbReference type="SUPFAM" id="SSF56112">
    <property type="entry name" value="Protein kinase-like (PK-like)"/>
    <property type="match status" value="1"/>
</dbReference>
<dbReference type="PROSITE" id="PS50082">
    <property type="entry name" value="WD_REPEATS_2"/>
    <property type="match status" value="3"/>
</dbReference>
<dbReference type="RefSeq" id="WP_068753971.1">
    <property type="nucleotide sequence ID" value="NZ_KQ950180.1"/>
</dbReference>
<keyword evidence="2" id="KW-0808">Transferase</keyword>
<feature type="region of interest" description="Disordered" evidence="9">
    <location>
        <begin position="287"/>
        <end position="344"/>
    </location>
</feature>
<proteinExistence type="predicted"/>
<evidence type="ECO:0000256" key="6">
    <source>
        <dbReference type="ARBA" id="ARBA00022840"/>
    </source>
</evidence>
<evidence type="ECO:0000256" key="3">
    <source>
        <dbReference type="ARBA" id="ARBA00022737"/>
    </source>
</evidence>
<dbReference type="PROSITE" id="PS50294">
    <property type="entry name" value="WD_REPEATS_REGION"/>
    <property type="match status" value="1"/>
</dbReference>
<sequence length="695" mass="73647">MEPLLPGDPEQVGPYRLVNRLGAGGMGQVFLARSPGGRPVVVKVIRPEHVSDSEYRVRFAREVEAARRVGGFHTAQIVDADPDADPPWMAAAYVPGPSLDQAVRQRGPLDEHALWTLAAGLAEGLTAIHSCGLVHRDFKPGNIILAADGPRIIDFGIARPTDASTMTQTGAVIGTLSYMSPEQVQGQPVGRASDIFSFGTVLAFAATGQSPFAAETLGAIVMRLISPPPELPQLSPDLRELIRACWAQRPDERPTAADLLARIGGRAGADWPPPHLADLVGTALPVGAAVPPPPPAPPPSDITPQRWEGEEPGGGGEAESSPRTGATLRQSDANAAQGKKQSQDNAGCWSATLMLIPVVALAWGWVDSLPATPDLVLPGQESYSGAPLVTDIEESVRAVAFSPDGSRLVVAAENIRVWDFESGEFLDFLDEDDEEKTCTMVTALAFSRDGSTLAAGCDNGALRLWDFESGQQTATLVNPDRYESFDCRITGVTFDEDGAVVASVAADDVVQRWDVASGELLSAAGPSDPEHMEYATANPEALHPGGLLLATEYEYDHVRLWDAESGEGGPVLQGAEDNYSVEALAFSPDGSLLARGGGEAIDVWEAESGRLLLSIAHSGSQWWFEDLVFSPDGSLLASLDSDDRAYLWDLGEGGEEVDSFSRATALAFHPDGSVVVSGNEEGDVELHYLEDPQGG</sequence>
<dbReference type="InterPro" id="IPR000719">
    <property type="entry name" value="Prot_kinase_dom"/>
</dbReference>
<dbReference type="InterPro" id="IPR017441">
    <property type="entry name" value="Protein_kinase_ATP_BS"/>
</dbReference>
<dbReference type="OrthoDB" id="951193at2"/>
<evidence type="ECO:0000313" key="11">
    <source>
        <dbReference type="EMBL" id="KUP96494.1"/>
    </source>
</evidence>
<name>A0A147KGQ5_THECS</name>
<keyword evidence="3" id="KW-0677">Repeat</keyword>
<dbReference type="CDD" id="cd14014">
    <property type="entry name" value="STKc_PknB_like"/>
    <property type="match status" value="1"/>
</dbReference>
<dbReference type="GO" id="GO:0004674">
    <property type="term" value="F:protein serine/threonine kinase activity"/>
    <property type="evidence" value="ECO:0007669"/>
    <property type="project" value="TreeGrafter"/>
</dbReference>
<organism evidence="11 12">
    <name type="scientific">Thermobifida cellulosilytica TB100</name>
    <dbReference type="NCBI Taxonomy" id="665004"/>
    <lineage>
        <taxon>Bacteria</taxon>
        <taxon>Bacillati</taxon>
        <taxon>Actinomycetota</taxon>
        <taxon>Actinomycetes</taxon>
        <taxon>Streptosporangiales</taxon>
        <taxon>Nocardiopsidaceae</taxon>
        <taxon>Thermobifida</taxon>
    </lineage>
</organism>
<evidence type="ECO:0000256" key="9">
    <source>
        <dbReference type="SAM" id="MobiDB-lite"/>
    </source>
</evidence>
<dbReference type="Proteomes" id="UP000074382">
    <property type="component" value="Unassembled WGS sequence"/>
</dbReference>
<evidence type="ECO:0000256" key="7">
    <source>
        <dbReference type="PROSITE-ProRule" id="PRU00221"/>
    </source>
</evidence>
<evidence type="ECO:0000259" key="10">
    <source>
        <dbReference type="PROSITE" id="PS50011"/>
    </source>
</evidence>
<accession>A0A147KGQ5</accession>
<dbReference type="Pfam" id="PF00069">
    <property type="entry name" value="Pkinase"/>
    <property type="match status" value="1"/>
</dbReference>
<evidence type="ECO:0000256" key="8">
    <source>
        <dbReference type="PROSITE-ProRule" id="PRU10141"/>
    </source>
</evidence>
<dbReference type="InterPro" id="IPR011009">
    <property type="entry name" value="Kinase-like_dom_sf"/>
</dbReference>
<evidence type="ECO:0000256" key="4">
    <source>
        <dbReference type="ARBA" id="ARBA00022741"/>
    </source>
</evidence>
<keyword evidence="12" id="KW-1185">Reference proteome</keyword>
<keyword evidence="4 8" id="KW-0547">Nucleotide-binding</keyword>
<feature type="domain" description="Protein kinase" evidence="10">
    <location>
        <begin position="15"/>
        <end position="276"/>
    </location>
</feature>
<dbReference type="PROSITE" id="PS00107">
    <property type="entry name" value="PROTEIN_KINASE_ATP"/>
    <property type="match status" value="1"/>
</dbReference>
<dbReference type="PANTHER" id="PTHR43289">
    <property type="entry name" value="MITOGEN-ACTIVATED PROTEIN KINASE KINASE KINASE 20-RELATED"/>
    <property type="match status" value="1"/>
</dbReference>
<keyword evidence="5" id="KW-0418">Kinase</keyword>
<dbReference type="EMBL" id="LGEM01000089">
    <property type="protein sequence ID" value="KUP96494.1"/>
    <property type="molecule type" value="Genomic_DNA"/>
</dbReference>
<evidence type="ECO:0000256" key="2">
    <source>
        <dbReference type="ARBA" id="ARBA00022679"/>
    </source>
</evidence>
<feature type="compositionally biased region" description="Polar residues" evidence="9">
    <location>
        <begin position="321"/>
        <end position="344"/>
    </location>
</feature>
<gene>
    <name evidence="11" type="ORF">AC529_12125</name>
</gene>
<feature type="repeat" description="WD" evidence="7">
    <location>
        <begin position="627"/>
        <end position="650"/>
    </location>
</feature>
<feature type="compositionally biased region" description="Pro residues" evidence="9">
    <location>
        <begin position="290"/>
        <end position="301"/>
    </location>
</feature>
<dbReference type="STRING" id="665004.AC529_12125"/>
<dbReference type="PATRIC" id="fig|665004.4.peg.1133"/>
<dbReference type="GO" id="GO:0005524">
    <property type="term" value="F:ATP binding"/>
    <property type="evidence" value="ECO:0007669"/>
    <property type="project" value="UniProtKB-UniRule"/>
</dbReference>
<dbReference type="PANTHER" id="PTHR43289:SF34">
    <property type="entry name" value="SERINE_THREONINE-PROTEIN KINASE YBDM-RELATED"/>
    <property type="match status" value="1"/>
</dbReference>
<feature type="repeat" description="WD" evidence="7">
    <location>
        <begin position="441"/>
        <end position="475"/>
    </location>
</feature>
<dbReference type="AlphaFoldDB" id="A0A147KGQ5"/>
<dbReference type="InterPro" id="IPR019775">
    <property type="entry name" value="WD40_repeat_CS"/>
</dbReference>
<dbReference type="SMART" id="SM00320">
    <property type="entry name" value="WD40"/>
    <property type="match status" value="6"/>
</dbReference>
<protein>
    <recommendedName>
        <fullName evidence="10">Protein kinase domain-containing protein</fullName>
    </recommendedName>
</protein>